<organism evidence="2 3">
    <name type="scientific">Cercophora scortea</name>
    <dbReference type="NCBI Taxonomy" id="314031"/>
    <lineage>
        <taxon>Eukaryota</taxon>
        <taxon>Fungi</taxon>
        <taxon>Dikarya</taxon>
        <taxon>Ascomycota</taxon>
        <taxon>Pezizomycotina</taxon>
        <taxon>Sordariomycetes</taxon>
        <taxon>Sordariomycetidae</taxon>
        <taxon>Sordariales</taxon>
        <taxon>Lasiosphaeriaceae</taxon>
        <taxon>Cercophora</taxon>
    </lineage>
</organism>
<name>A0AAE0IV04_9PEZI</name>
<protein>
    <submittedName>
        <fullName evidence="2">Uncharacterized protein</fullName>
    </submittedName>
</protein>
<dbReference type="Proteomes" id="UP001286456">
    <property type="component" value="Unassembled WGS sequence"/>
</dbReference>
<reference evidence="2" key="1">
    <citation type="journal article" date="2023" name="Mol. Phylogenet. Evol.">
        <title>Genome-scale phylogeny and comparative genomics of the fungal order Sordariales.</title>
        <authorList>
            <person name="Hensen N."/>
            <person name="Bonometti L."/>
            <person name="Westerberg I."/>
            <person name="Brannstrom I.O."/>
            <person name="Guillou S."/>
            <person name="Cros-Aarteil S."/>
            <person name="Calhoun S."/>
            <person name="Haridas S."/>
            <person name="Kuo A."/>
            <person name="Mondo S."/>
            <person name="Pangilinan J."/>
            <person name="Riley R."/>
            <person name="LaButti K."/>
            <person name="Andreopoulos B."/>
            <person name="Lipzen A."/>
            <person name="Chen C."/>
            <person name="Yan M."/>
            <person name="Daum C."/>
            <person name="Ng V."/>
            <person name="Clum A."/>
            <person name="Steindorff A."/>
            <person name="Ohm R.A."/>
            <person name="Martin F."/>
            <person name="Silar P."/>
            <person name="Natvig D.O."/>
            <person name="Lalanne C."/>
            <person name="Gautier V."/>
            <person name="Ament-Velasquez S.L."/>
            <person name="Kruys A."/>
            <person name="Hutchinson M.I."/>
            <person name="Powell A.J."/>
            <person name="Barry K."/>
            <person name="Miller A.N."/>
            <person name="Grigoriev I.V."/>
            <person name="Debuchy R."/>
            <person name="Gladieux P."/>
            <person name="Hiltunen Thoren M."/>
            <person name="Johannesson H."/>
        </authorList>
    </citation>
    <scope>NUCLEOTIDE SEQUENCE</scope>
    <source>
        <strain evidence="2">SMH4131-1</strain>
    </source>
</reference>
<comment type="caution">
    <text evidence="2">The sequence shown here is derived from an EMBL/GenBank/DDBJ whole genome shotgun (WGS) entry which is preliminary data.</text>
</comment>
<keyword evidence="3" id="KW-1185">Reference proteome</keyword>
<dbReference type="EMBL" id="JAUEPO010000002">
    <property type="protein sequence ID" value="KAK3331664.1"/>
    <property type="molecule type" value="Genomic_DNA"/>
</dbReference>
<feature type="region of interest" description="Disordered" evidence="1">
    <location>
        <begin position="128"/>
        <end position="192"/>
    </location>
</feature>
<gene>
    <name evidence="2" type="ORF">B0T19DRAFT_413733</name>
</gene>
<dbReference type="AlphaFoldDB" id="A0AAE0IV04"/>
<accession>A0AAE0IV04</accession>
<evidence type="ECO:0000313" key="2">
    <source>
        <dbReference type="EMBL" id="KAK3331664.1"/>
    </source>
</evidence>
<feature type="compositionally biased region" description="Low complexity" evidence="1">
    <location>
        <begin position="159"/>
        <end position="177"/>
    </location>
</feature>
<evidence type="ECO:0000313" key="3">
    <source>
        <dbReference type="Proteomes" id="UP001286456"/>
    </source>
</evidence>
<proteinExistence type="predicted"/>
<evidence type="ECO:0000256" key="1">
    <source>
        <dbReference type="SAM" id="MobiDB-lite"/>
    </source>
</evidence>
<sequence length="427" mass="47825">MARDAYLPQTPKDLKAMSKHHNGIQVISQLGAEAVSPASKWNSRHLVAYRLLTHPQDDAFLEVFKADHDAQCPLCTDDQPYAQKIDHTSTNRLIGQNPRGLCEKSESELMRLPDGFFWVALARAANRPGPVNGTTARPNRNRKQVDHGPYVSSTSEILDSSPPTQPSSSSSFGTDSSNIDVDEDEHGERGSKPEEVTVHLITSFLQYALSLCLLQRSTSRTTPELEVRARIERIATTASIAGNSVAAEDNGGICLMRQSQPGWTMKHAYMALVEAKRAFRYIQYHKNSDSCVPVVSRDNLAQYLGEAVITWKGNSELLQNDIFLIAATSTFVQFIHFRFGRDYKEYLNIEDGESQVEFVNSDGKDAFVYMRSTRFFNLQSAEGRQIALCHVLALLRWHDARGIRHMAAANEEGDERVLDENFMDVSD</sequence>
<reference evidence="2" key="2">
    <citation type="submission" date="2023-06" db="EMBL/GenBank/DDBJ databases">
        <authorList>
            <consortium name="Lawrence Berkeley National Laboratory"/>
            <person name="Haridas S."/>
            <person name="Hensen N."/>
            <person name="Bonometti L."/>
            <person name="Westerberg I."/>
            <person name="Brannstrom I.O."/>
            <person name="Guillou S."/>
            <person name="Cros-Aarteil S."/>
            <person name="Calhoun S."/>
            <person name="Kuo A."/>
            <person name="Mondo S."/>
            <person name="Pangilinan J."/>
            <person name="Riley R."/>
            <person name="Labutti K."/>
            <person name="Andreopoulos B."/>
            <person name="Lipzen A."/>
            <person name="Chen C."/>
            <person name="Yanf M."/>
            <person name="Daum C."/>
            <person name="Ng V."/>
            <person name="Clum A."/>
            <person name="Steindorff A."/>
            <person name="Ohm R."/>
            <person name="Martin F."/>
            <person name="Silar P."/>
            <person name="Natvig D."/>
            <person name="Lalanne C."/>
            <person name="Gautier V."/>
            <person name="Ament-Velasquez S.L."/>
            <person name="Kruys A."/>
            <person name="Hutchinson M.I."/>
            <person name="Powell A.J."/>
            <person name="Barry K."/>
            <person name="Miller A.N."/>
            <person name="Grigoriev I.V."/>
            <person name="Debuchy R."/>
            <person name="Gladieux P."/>
            <person name="Thoren M.H."/>
            <person name="Johannesson H."/>
        </authorList>
    </citation>
    <scope>NUCLEOTIDE SEQUENCE</scope>
    <source>
        <strain evidence="2">SMH4131-1</strain>
    </source>
</reference>